<reference evidence="20 21" key="1">
    <citation type="journal article" date="2023" name="Res Sq">
        <title>Genomic and morphological characterization of Knufia obscura isolated from the Mars 2020 spacecraft assembly facility.</title>
        <authorList>
            <person name="Chander A.M."/>
            <person name="Teixeira M.M."/>
            <person name="Singh N.K."/>
            <person name="Williams M.P."/>
            <person name="Parker C.W."/>
            <person name="Leo P."/>
            <person name="Stajich J.E."/>
            <person name="Torok T."/>
            <person name="Tighe S."/>
            <person name="Mason C.E."/>
            <person name="Venkateswaran K."/>
        </authorList>
    </citation>
    <scope>NUCLEOTIDE SEQUENCE [LARGE SCALE GENOMIC DNA]</scope>
    <source>
        <strain evidence="20 21">CCFEE 5817</strain>
    </source>
</reference>
<dbReference type="Pfam" id="PF00933">
    <property type="entry name" value="Glyco_hydro_3"/>
    <property type="match status" value="1"/>
</dbReference>
<feature type="signal peptide" evidence="18">
    <location>
        <begin position="1"/>
        <end position="15"/>
    </location>
</feature>
<dbReference type="PANTHER" id="PTHR42715">
    <property type="entry name" value="BETA-GLUCOSIDASE"/>
    <property type="match status" value="1"/>
</dbReference>
<evidence type="ECO:0000256" key="10">
    <source>
        <dbReference type="ARBA" id="ARBA00023277"/>
    </source>
</evidence>
<evidence type="ECO:0000256" key="17">
    <source>
        <dbReference type="ARBA" id="ARBA00041808"/>
    </source>
</evidence>
<evidence type="ECO:0000313" key="20">
    <source>
        <dbReference type="EMBL" id="KAK5943743.1"/>
    </source>
</evidence>
<comment type="catalytic activity">
    <reaction evidence="1">
        <text>Hydrolysis of terminal, non-reducing beta-D-glucosyl residues with release of beta-D-glucose.</text>
        <dbReference type="EC" id="3.2.1.21"/>
    </reaction>
</comment>
<dbReference type="Pfam" id="PF14310">
    <property type="entry name" value="Fn3-like"/>
    <property type="match status" value="1"/>
</dbReference>
<keyword evidence="7 18" id="KW-0732">Signal</keyword>
<dbReference type="InterPro" id="IPR050288">
    <property type="entry name" value="Cellulose_deg_GH3"/>
</dbReference>
<dbReference type="SUPFAM" id="SSF51445">
    <property type="entry name" value="(Trans)glycosidases"/>
    <property type="match status" value="1"/>
</dbReference>
<keyword evidence="6" id="KW-0964">Secreted</keyword>
<sequence length="786" mass="83067">MLLSLFASLLAVVHAQNGFDGGPYFTSPETYPSPNITGAGGWEAALAKANAFLAQLNLTEKAYMVTGADGACVGTIAPIARLNFSGLCLQDGPAAIRQADLASAFPAGLTAAATWDKALIYQRGIAMAEEFRGKGSHIALGPVVGPLGRHALGGRNWEGFSPDPYLTGMAAASTVEAMQSVGVQATIKHFIGNEQEIRRNPTTTPNGTTVAAVTSNIDDRTMHELYLWPFADTVKAGVASVMCSYQRINQTYGCQNSKTQNGLLKGELGFQGYVMSDWGATHASIETVLGGLDMDMPGSLSFSATGTDRPSFFGGNLTALVQNGTIPETRLDDMVRRIMTPYYYLGQDQGFPTVDPSTEAISNARSNRYQLPIVPARDVRANHAGLIRVIGSAGTVLLKNTNNTLPLDKPANIAVFGNDAPDVTNGLAIVGNSSIGTLMLGGGSGTARATYVVSPLSALLNKATQDGTRVQYVTDNSEIARGNLGGLYPLPDVCLVFLKTYAGEGNDRSLFTLDYNSTAVMSQITSVCSNTVVVTHSVGINTMPWADNPNVTAILAAHLPGQESGSSIVDILYGAVNPSGKLPYTIARNESDYNAPILNLTGTPDSYNGDAWQSDFTEGLMIDYRHFDNAGIEPLFEFGHGLSYSTFSLQDLTVQAVSGNTPSAPSATDQVTPGGNPALWETVIAASVTVSNTGDVAGATVVQLYLSMPQDSVPSGTPTKVLRGFEKVMLQPGESSTVQLPLRRRDVSYWDVVSQEWLIPSGEFSISVGFSSRDLQANGTVSLISS</sequence>
<dbReference type="Pfam" id="PF01915">
    <property type="entry name" value="Glyco_hydro_3_C"/>
    <property type="match status" value="1"/>
</dbReference>
<evidence type="ECO:0000256" key="13">
    <source>
        <dbReference type="ARBA" id="ARBA00024983"/>
    </source>
</evidence>
<evidence type="ECO:0000256" key="16">
    <source>
        <dbReference type="ARBA" id="ARBA00041601"/>
    </source>
</evidence>
<dbReference type="InterPro" id="IPR017853">
    <property type="entry name" value="GH"/>
</dbReference>
<evidence type="ECO:0000256" key="15">
    <source>
        <dbReference type="ARBA" id="ARBA00041276"/>
    </source>
</evidence>
<dbReference type="InterPro" id="IPR002772">
    <property type="entry name" value="Glyco_hydro_3_C"/>
</dbReference>
<comment type="subcellular location">
    <subcellularLocation>
        <location evidence="2">Secreted</location>
    </subcellularLocation>
</comment>
<evidence type="ECO:0000256" key="8">
    <source>
        <dbReference type="ARBA" id="ARBA00022801"/>
    </source>
</evidence>
<keyword evidence="8" id="KW-0378">Hydrolase</keyword>
<feature type="domain" description="Fibronectin type III-like" evidence="19">
    <location>
        <begin position="700"/>
        <end position="772"/>
    </location>
</feature>
<evidence type="ECO:0000256" key="4">
    <source>
        <dbReference type="ARBA" id="ARBA00005336"/>
    </source>
</evidence>
<dbReference type="InterPro" id="IPR026891">
    <property type="entry name" value="Fn3-like"/>
</dbReference>
<accession>A0ABR0RU13</accession>
<dbReference type="Proteomes" id="UP001334248">
    <property type="component" value="Unassembled WGS sequence"/>
</dbReference>
<dbReference type="PRINTS" id="PR00133">
    <property type="entry name" value="GLHYDRLASE3"/>
</dbReference>
<keyword evidence="21" id="KW-1185">Reference proteome</keyword>
<dbReference type="InterPro" id="IPR013783">
    <property type="entry name" value="Ig-like_fold"/>
</dbReference>
<evidence type="ECO:0000256" key="6">
    <source>
        <dbReference type="ARBA" id="ARBA00022525"/>
    </source>
</evidence>
<comment type="pathway">
    <text evidence="3">Glycan metabolism; cellulose degradation.</text>
</comment>
<evidence type="ECO:0000256" key="11">
    <source>
        <dbReference type="ARBA" id="ARBA00023295"/>
    </source>
</evidence>
<name>A0ABR0RU13_9EURO</name>
<comment type="caution">
    <text evidence="20">The sequence shown here is derived from an EMBL/GenBank/DDBJ whole genome shotgun (WGS) entry which is preliminary data.</text>
</comment>
<evidence type="ECO:0000256" key="5">
    <source>
        <dbReference type="ARBA" id="ARBA00012744"/>
    </source>
</evidence>
<evidence type="ECO:0000256" key="1">
    <source>
        <dbReference type="ARBA" id="ARBA00000448"/>
    </source>
</evidence>
<evidence type="ECO:0000256" key="12">
    <source>
        <dbReference type="ARBA" id="ARBA00023326"/>
    </source>
</evidence>
<protein>
    <recommendedName>
        <fullName evidence="14">Probable beta-glucosidase G</fullName>
        <ecNumber evidence="5">3.2.1.21</ecNumber>
    </recommendedName>
    <alternativeName>
        <fullName evidence="15">Beta-D-glucoside glucohydrolase G</fullName>
    </alternativeName>
    <alternativeName>
        <fullName evidence="16">Cellobiase G</fullName>
    </alternativeName>
    <alternativeName>
        <fullName evidence="17">Gentiobiase G</fullName>
    </alternativeName>
</protein>
<dbReference type="InterPro" id="IPR036881">
    <property type="entry name" value="Glyco_hydro_3_C_sf"/>
</dbReference>
<evidence type="ECO:0000313" key="21">
    <source>
        <dbReference type="Proteomes" id="UP001334248"/>
    </source>
</evidence>
<evidence type="ECO:0000256" key="18">
    <source>
        <dbReference type="SAM" id="SignalP"/>
    </source>
</evidence>
<feature type="chain" id="PRO_5046419709" description="Probable beta-glucosidase G" evidence="18">
    <location>
        <begin position="16"/>
        <end position="786"/>
    </location>
</feature>
<dbReference type="Gene3D" id="3.20.20.300">
    <property type="entry name" value="Glycoside hydrolase, family 3, N-terminal domain"/>
    <property type="match status" value="1"/>
</dbReference>
<keyword evidence="12" id="KW-0624">Polysaccharide degradation</keyword>
<dbReference type="Gene3D" id="3.40.50.1700">
    <property type="entry name" value="Glycoside hydrolase family 3 C-terminal domain"/>
    <property type="match status" value="1"/>
</dbReference>
<keyword evidence="11" id="KW-0326">Glycosidase</keyword>
<evidence type="ECO:0000256" key="2">
    <source>
        <dbReference type="ARBA" id="ARBA00004613"/>
    </source>
</evidence>
<dbReference type="EC" id="3.2.1.21" evidence="5"/>
<keyword evidence="9" id="KW-0325">Glycoprotein</keyword>
<evidence type="ECO:0000256" key="3">
    <source>
        <dbReference type="ARBA" id="ARBA00004987"/>
    </source>
</evidence>
<evidence type="ECO:0000256" key="14">
    <source>
        <dbReference type="ARBA" id="ARBA00039579"/>
    </source>
</evidence>
<comment type="function">
    <text evidence="13">Beta-glucosidases are one of a number of cellulolytic enzymes involved in the degradation of cellulosic biomass. Catalyzes the last step releasing glucose from the inhibitory cellobiose.</text>
</comment>
<dbReference type="RefSeq" id="XP_064731833.1">
    <property type="nucleotide sequence ID" value="XM_064873175.1"/>
</dbReference>
<dbReference type="PANTHER" id="PTHR42715:SF12">
    <property type="entry name" value="BETA-GLUCOSIDASE G-RELATED"/>
    <property type="match status" value="1"/>
</dbReference>
<gene>
    <name evidence="20" type="ORF">PMZ80_004752</name>
</gene>
<organism evidence="20 21">
    <name type="scientific">Knufia obscura</name>
    <dbReference type="NCBI Taxonomy" id="1635080"/>
    <lineage>
        <taxon>Eukaryota</taxon>
        <taxon>Fungi</taxon>
        <taxon>Dikarya</taxon>
        <taxon>Ascomycota</taxon>
        <taxon>Pezizomycotina</taxon>
        <taxon>Eurotiomycetes</taxon>
        <taxon>Chaetothyriomycetidae</taxon>
        <taxon>Chaetothyriales</taxon>
        <taxon>Trichomeriaceae</taxon>
        <taxon>Knufia</taxon>
    </lineage>
</organism>
<keyword evidence="10" id="KW-0119">Carbohydrate metabolism</keyword>
<dbReference type="InterPro" id="IPR001764">
    <property type="entry name" value="Glyco_hydro_3_N"/>
</dbReference>
<proteinExistence type="inferred from homology"/>
<comment type="similarity">
    <text evidence="4">Belongs to the glycosyl hydrolase 3 family.</text>
</comment>
<dbReference type="SMART" id="SM01217">
    <property type="entry name" value="Fn3_like"/>
    <property type="match status" value="1"/>
</dbReference>
<dbReference type="EMBL" id="JAVHJV010000004">
    <property type="protein sequence ID" value="KAK5943743.1"/>
    <property type="molecule type" value="Genomic_DNA"/>
</dbReference>
<dbReference type="InterPro" id="IPR036962">
    <property type="entry name" value="Glyco_hydro_3_N_sf"/>
</dbReference>
<dbReference type="SUPFAM" id="SSF52279">
    <property type="entry name" value="Beta-D-glucan exohydrolase, C-terminal domain"/>
    <property type="match status" value="1"/>
</dbReference>
<evidence type="ECO:0000256" key="7">
    <source>
        <dbReference type="ARBA" id="ARBA00022729"/>
    </source>
</evidence>
<evidence type="ECO:0000259" key="19">
    <source>
        <dbReference type="SMART" id="SM01217"/>
    </source>
</evidence>
<dbReference type="Gene3D" id="2.60.40.10">
    <property type="entry name" value="Immunoglobulins"/>
    <property type="match status" value="1"/>
</dbReference>
<dbReference type="GeneID" id="89998201"/>
<evidence type="ECO:0000256" key="9">
    <source>
        <dbReference type="ARBA" id="ARBA00023180"/>
    </source>
</evidence>